<reference evidence="3 4" key="1">
    <citation type="submission" date="2015-04" db="EMBL/GenBank/DDBJ databases">
        <title>The draft genome sequence of Roseovarius sp.R12b.</title>
        <authorList>
            <person name="Li G."/>
            <person name="Lai Q."/>
            <person name="Shao Z."/>
            <person name="Yan P."/>
        </authorList>
    </citation>
    <scope>NUCLEOTIDE SEQUENCE [LARGE SCALE GENOMIC DNA]</scope>
    <source>
        <strain evidence="3 4">R12B</strain>
    </source>
</reference>
<keyword evidence="2" id="KW-0812">Transmembrane</keyword>
<dbReference type="RefSeq" id="WP_057793592.1">
    <property type="nucleotide sequence ID" value="NZ_LAXJ01000010.1"/>
</dbReference>
<protein>
    <submittedName>
        <fullName evidence="3">Uncharacterized protein</fullName>
    </submittedName>
</protein>
<comment type="caution">
    <text evidence="3">The sequence shown here is derived from an EMBL/GenBank/DDBJ whole genome shotgun (WGS) entry which is preliminary data.</text>
</comment>
<accession>A0A0T5NTT9</accession>
<evidence type="ECO:0000256" key="2">
    <source>
        <dbReference type="SAM" id="Phobius"/>
    </source>
</evidence>
<dbReference type="PATRIC" id="fig|1641875.4.peg.181"/>
<feature type="region of interest" description="Disordered" evidence="1">
    <location>
        <begin position="142"/>
        <end position="166"/>
    </location>
</feature>
<keyword evidence="4" id="KW-1185">Reference proteome</keyword>
<feature type="transmembrane region" description="Helical" evidence="2">
    <location>
        <begin position="210"/>
        <end position="231"/>
    </location>
</feature>
<dbReference type="EMBL" id="LAXJ01000010">
    <property type="protein sequence ID" value="KRS12347.1"/>
    <property type="molecule type" value="Genomic_DNA"/>
</dbReference>
<proteinExistence type="predicted"/>
<organism evidence="3 4">
    <name type="scientific">Roseovarius atlanticus</name>
    <dbReference type="NCBI Taxonomy" id="1641875"/>
    <lineage>
        <taxon>Bacteria</taxon>
        <taxon>Pseudomonadati</taxon>
        <taxon>Pseudomonadota</taxon>
        <taxon>Alphaproteobacteria</taxon>
        <taxon>Rhodobacterales</taxon>
        <taxon>Roseobacteraceae</taxon>
        <taxon>Roseovarius</taxon>
    </lineage>
</organism>
<evidence type="ECO:0000313" key="3">
    <source>
        <dbReference type="EMBL" id="KRS12347.1"/>
    </source>
</evidence>
<evidence type="ECO:0000256" key="1">
    <source>
        <dbReference type="SAM" id="MobiDB-lite"/>
    </source>
</evidence>
<dbReference type="AlphaFoldDB" id="A0A0T5NTT9"/>
<keyword evidence="2" id="KW-0472">Membrane</keyword>
<dbReference type="OrthoDB" id="7855251at2"/>
<keyword evidence="2" id="KW-1133">Transmembrane helix</keyword>
<dbReference type="Proteomes" id="UP000051295">
    <property type="component" value="Unassembled WGS sequence"/>
</dbReference>
<gene>
    <name evidence="3" type="ORF">XM53_11970</name>
</gene>
<sequence>MYDDQQTSIATFGYRHAPAAQAGDIVLSIDEMLQSTDAQPRRITWAGDSIAMIDRIGVRIAVAVLPPSREDRYTYLVLAVGRGPDAADDDGLLGTSFAHLADRLIYRIKADMPYDTLMRGETPELVDHDLILSLYDLLRQSPATSGPASPANLDGKPDAHRPRTTPAIPAEDRFDVILSTDVPDTVTSVPGWLEKRAVPTKPLRLTVHTMALSIMLYTAPLGAFLFTYSMLRDITGDR</sequence>
<evidence type="ECO:0000313" key="4">
    <source>
        <dbReference type="Proteomes" id="UP000051295"/>
    </source>
</evidence>
<name>A0A0T5NTT9_9RHOB</name>